<dbReference type="Proteomes" id="UP001492380">
    <property type="component" value="Unassembled WGS sequence"/>
</dbReference>
<feature type="region of interest" description="Disordered" evidence="1">
    <location>
        <begin position="137"/>
        <end position="163"/>
    </location>
</feature>
<feature type="region of interest" description="Disordered" evidence="1">
    <location>
        <begin position="234"/>
        <end position="257"/>
    </location>
</feature>
<organism evidence="2 3">
    <name type="scientific">Phyllosticta capitalensis</name>
    <dbReference type="NCBI Taxonomy" id="121624"/>
    <lineage>
        <taxon>Eukaryota</taxon>
        <taxon>Fungi</taxon>
        <taxon>Dikarya</taxon>
        <taxon>Ascomycota</taxon>
        <taxon>Pezizomycotina</taxon>
        <taxon>Dothideomycetes</taxon>
        <taxon>Dothideomycetes incertae sedis</taxon>
        <taxon>Botryosphaeriales</taxon>
        <taxon>Phyllostictaceae</taxon>
        <taxon>Phyllosticta</taxon>
    </lineage>
</organism>
<protein>
    <submittedName>
        <fullName evidence="2">Mitochondrial ribosomal protein subunit L20-domain-containing protein</fullName>
    </submittedName>
</protein>
<accession>A0ABR1Z148</accession>
<comment type="caution">
    <text evidence="2">The sequence shown here is derived from an EMBL/GenBank/DDBJ whole genome shotgun (WGS) entry which is preliminary data.</text>
</comment>
<keyword evidence="3" id="KW-1185">Reference proteome</keyword>
<feature type="compositionally biased region" description="Low complexity" evidence="1">
    <location>
        <begin position="150"/>
        <end position="163"/>
    </location>
</feature>
<dbReference type="Pfam" id="PF12824">
    <property type="entry name" value="MRP-L20"/>
    <property type="match status" value="1"/>
</dbReference>
<proteinExistence type="predicted"/>
<evidence type="ECO:0000313" key="3">
    <source>
        <dbReference type="Proteomes" id="UP001492380"/>
    </source>
</evidence>
<evidence type="ECO:0000313" key="2">
    <source>
        <dbReference type="EMBL" id="KAK8244697.1"/>
    </source>
</evidence>
<evidence type="ECO:0000256" key="1">
    <source>
        <dbReference type="SAM" id="MobiDB-lite"/>
    </source>
</evidence>
<name>A0ABR1Z148_9PEZI</name>
<feature type="compositionally biased region" description="Basic and acidic residues" evidence="1">
    <location>
        <begin position="234"/>
        <end position="245"/>
    </location>
</feature>
<dbReference type="GO" id="GO:0005840">
    <property type="term" value="C:ribosome"/>
    <property type="evidence" value="ECO:0007669"/>
    <property type="project" value="UniProtKB-KW"/>
</dbReference>
<dbReference type="EMBL" id="JBBWRZ010000002">
    <property type="protein sequence ID" value="KAK8244697.1"/>
    <property type="molecule type" value="Genomic_DNA"/>
</dbReference>
<sequence length="257" mass="28097">MSNTILSRPLRPLCSSISGSSNLALLRSSAPACATTSKTPSTTGTPLEQRRFAATTRRHNKALKSVPSAPVFKAPASANADTTLIYNPPSAMPSVYHTPLKFLPPGDRRRQLAAVQARVAAQQMAVDGQSPVTRTGTALSAASAYSRHVSPPSSSSEQPLKLPPALRTPYAKKYHLTAVDIAEIRRLRALDPATWTRQKLADKFECSQFFVGLVAPAPEHAQRKADEVEAIKARWGPRRREAREERRRRKESWGRGA</sequence>
<dbReference type="PANTHER" id="PTHR28266">
    <property type="entry name" value="54S RIBOSOMAL PROTEIN L20, MITOCHONDRIAL"/>
    <property type="match status" value="1"/>
</dbReference>
<keyword evidence="2" id="KW-0689">Ribosomal protein</keyword>
<dbReference type="InterPro" id="IPR024388">
    <property type="entry name" value="Ribosomal_mL58"/>
</dbReference>
<keyword evidence="2" id="KW-0687">Ribonucleoprotein</keyword>
<reference evidence="2 3" key="1">
    <citation type="submission" date="2024-04" db="EMBL/GenBank/DDBJ databases">
        <title>Phyllosticta paracitricarpa is synonymous to the EU quarantine fungus P. citricarpa based on phylogenomic analyses.</title>
        <authorList>
            <consortium name="Lawrence Berkeley National Laboratory"/>
            <person name="Van Ingen-Buijs V.A."/>
            <person name="Van Westerhoven A.C."/>
            <person name="Haridas S."/>
            <person name="Skiadas P."/>
            <person name="Martin F."/>
            <person name="Groenewald J.Z."/>
            <person name="Crous P.W."/>
            <person name="Seidl M.F."/>
        </authorList>
    </citation>
    <scope>NUCLEOTIDE SEQUENCE [LARGE SCALE GENOMIC DNA]</scope>
    <source>
        <strain evidence="2 3">CBS 123374</strain>
    </source>
</reference>
<dbReference type="PANTHER" id="PTHR28266:SF1">
    <property type="entry name" value="LARGE RIBOSOMAL SUBUNIT PROTEIN ML58"/>
    <property type="match status" value="1"/>
</dbReference>
<gene>
    <name evidence="2" type="ORF">HDK90DRAFT_166321</name>
</gene>